<protein>
    <submittedName>
        <fullName evidence="2">Uncharacterized protein</fullName>
    </submittedName>
</protein>
<accession>A0A067LV69</accession>
<name>A0A067LV69_BOTB1</name>
<evidence type="ECO:0000313" key="2">
    <source>
        <dbReference type="EMBL" id="KDQ07228.1"/>
    </source>
</evidence>
<dbReference type="AlphaFoldDB" id="A0A067LV69"/>
<dbReference type="Proteomes" id="UP000027195">
    <property type="component" value="Unassembled WGS sequence"/>
</dbReference>
<dbReference type="InParanoid" id="A0A067LV69"/>
<reference evidence="3" key="1">
    <citation type="journal article" date="2014" name="Proc. Natl. Acad. Sci. U.S.A.">
        <title>Extensive sampling of basidiomycete genomes demonstrates inadequacy of the white-rot/brown-rot paradigm for wood decay fungi.</title>
        <authorList>
            <person name="Riley R."/>
            <person name="Salamov A.A."/>
            <person name="Brown D.W."/>
            <person name="Nagy L.G."/>
            <person name="Floudas D."/>
            <person name="Held B.W."/>
            <person name="Levasseur A."/>
            <person name="Lombard V."/>
            <person name="Morin E."/>
            <person name="Otillar R."/>
            <person name="Lindquist E.A."/>
            <person name="Sun H."/>
            <person name="LaButti K.M."/>
            <person name="Schmutz J."/>
            <person name="Jabbour D."/>
            <person name="Luo H."/>
            <person name="Baker S.E."/>
            <person name="Pisabarro A.G."/>
            <person name="Walton J.D."/>
            <person name="Blanchette R.A."/>
            <person name="Henrissat B."/>
            <person name="Martin F."/>
            <person name="Cullen D."/>
            <person name="Hibbett D.S."/>
            <person name="Grigoriev I.V."/>
        </authorList>
    </citation>
    <scope>NUCLEOTIDE SEQUENCE [LARGE SCALE GENOMIC DNA]</scope>
    <source>
        <strain evidence="3">FD-172 SS1</strain>
    </source>
</reference>
<dbReference type="EMBL" id="KL198112">
    <property type="protein sequence ID" value="KDQ07228.1"/>
    <property type="molecule type" value="Genomic_DNA"/>
</dbReference>
<evidence type="ECO:0000256" key="1">
    <source>
        <dbReference type="SAM" id="MobiDB-lite"/>
    </source>
</evidence>
<evidence type="ECO:0000313" key="3">
    <source>
        <dbReference type="Proteomes" id="UP000027195"/>
    </source>
</evidence>
<gene>
    <name evidence="2" type="ORF">BOTBODRAFT_180896</name>
</gene>
<dbReference type="HOGENOM" id="CLU_2346427_0_0_1"/>
<proteinExistence type="predicted"/>
<feature type="region of interest" description="Disordered" evidence="1">
    <location>
        <begin position="1"/>
        <end position="31"/>
    </location>
</feature>
<organism evidence="2 3">
    <name type="scientific">Botryobasidium botryosum (strain FD-172 SS1)</name>
    <dbReference type="NCBI Taxonomy" id="930990"/>
    <lineage>
        <taxon>Eukaryota</taxon>
        <taxon>Fungi</taxon>
        <taxon>Dikarya</taxon>
        <taxon>Basidiomycota</taxon>
        <taxon>Agaricomycotina</taxon>
        <taxon>Agaricomycetes</taxon>
        <taxon>Cantharellales</taxon>
        <taxon>Botryobasidiaceae</taxon>
        <taxon>Botryobasidium</taxon>
    </lineage>
</organism>
<sequence length="97" mass="10760">MSRQQPPDDSEAPKYPTPTTEIDGDRPASELAPDHSLQAIRLSRCHGGHRAIDGLEFVHRTHSLQPSTVLPKSPAVTSRRVIAILLRVTFTQLTDRL</sequence>
<keyword evidence="3" id="KW-1185">Reference proteome</keyword>